<proteinExistence type="predicted"/>
<comment type="caution">
    <text evidence="1">The sequence shown here is derived from an EMBL/GenBank/DDBJ whole genome shotgun (WGS) entry which is preliminary data.</text>
</comment>
<reference evidence="1" key="1">
    <citation type="submission" date="2021-02" db="EMBL/GenBank/DDBJ databases">
        <authorList>
            <person name="Dougan E. K."/>
            <person name="Rhodes N."/>
            <person name="Thang M."/>
            <person name="Chan C."/>
        </authorList>
    </citation>
    <scope>NUCLEOTIDE SEQUENCE</scope>
</reference>
<dbReference type="EMBL" id="CAJNJA010012820">
    <property type="protein sequence ID" value="CAE7305695.1"/>
    <property type="molecule type" value="Genomic_DNA"/>
</dbReference>
<protein>
    <submittedName>
        <fullName evidence="1">MycA protein</fullName>
    </submittedName>
</protein>
<dbReference type="AlphaFoldDB" id="A0A812NN00"/>
<sequence>MPRTEAPPEWQAKVEQLSMRGITAQALLNFYKSLGGRLMPHYQAGQHTTSDVVRQAIIPHTREGRCAYATFINGPRQPDRMVTHSWRNLFRDLVAAVIADAAGESSFGLVAALLEEDVSVLEALMRERGTSDRVYWICAFAVNQHAGICENRDGDRDSVTGQVHPGCTCGLPKMLNTTAPLSTEGPSKGQSIGCEMNKFDDMMALLSRKNPHFSQVVAVDAGFVLFRRAWCVAELVKADEARLRQHVKMHSRKAVEDMASSLRNLRVESMEASRAEERIEDTCLFNQKLQSLIFDKAGLLSCWRQLDAAHRMEEVGSLLKWSFADNGRGIVWQFWHLRD</sequence>
<keyword evidence="2" id="KW-1185">Reference proteome</keyword>
<dbReference type="Proteomes" id="UP000601435">
    <property type="component" value="Unassembled WGS sequence"/>
</dbReference>
<evidence type="ECO:0000313" key="2">
    <source>
        <dbReference type="Proteomes" id="UP000601435"/>
    </source>
</evidence>
<accession>A0A812NN00</accession>
<name>A0A812NN00_9DINO</name>
<dbReference type="OrthoDB" id="411371at2759"/>
<organism evidence="1 2">
    <name type="scientific">Symbiodinium necroappetens</name>
    <dbReference type="NCBI Taxonomy" id="1628268"/>
    <lineage>
        <taxon>Eukaryota</taxon>
        <taxon>Sar</taxon>
        <taxon>Alveolata</taxon>
        <taxon>Dinophyceae</taxon>
        <taxon>Suessiales</taxon>
        <taxon>Symbiodiniaceae</taxon>
        <taxon>Symbiodinium</taxon>
    </lineage>
</organism>
<evidence type="ECO:0000313" key="1">
    <source>
        <dbReference type="EMBL" id="CAE7305695.1"/>
    </source>
</evidence>
<gene>
    <name evidence="1" type="primary">mycA</name>
    <name evidence="1" type="ORF">SNEC2469_LOCUS7579</name>
</gene>